<dbReference type="Proteomes" id="UP000298030">
    <property type="component" value="Unassembled WGS sequence"/>
</dbReference>
<evidence type="ECO:0000313" key="3">
    <source>
        <dbReference type="Proteomes" id="UP000298030"/>
    </source>
</evidence>
<name>A0A4Y7SBD5_COPMI</name>
<accession>A0A4Y7SBD5</accession>
<reference evidence="2 3" key="1">
    <citation type="journal article" date="2019" name="Nat. Ecol. Evol.">
        <title>Megaphylogeny resolves global patterns of mushroom evolution.</title>
        <authorList>
            <person name="Varga T."/>
            <person name="Krizsan K."/>
            <person name="Foldi C."/>
            <person name="Dima B."/>
            <person name="Sanchez-Garcia M."/>
            <person name="Sanchez-Ramirez S."/>
            <person name="Szollosi G.J."/>
            <person name="Szarkandi J.G."/>
            <person name="Papp V."/>
            <person name="Albert L."/>
            <person name="Andreopoulos W."/>
            <person name="Angelini C."/>
            <person name="Antonin V."/>
            <person name="Barry K.W."/>
            <person name="Bougher N.L."/>
            <person name="Buchanan P."/>
            <person name="Buyck B."/>
            <person name="Bense V."/>
            <person name="Catcheside P."/>
            <person name="Chovatia M."/>
            <person name="Cooper J."/>
            <person name="Damon W."/>
            <person name="Desjardin D."/>
            <person name="Finy P."/>
            <person name="Geml J."/>
            <person name="Haridas S."/>
            <person name="Hughes K."/>
            <person name="Justo A."/>
            <person name="Karasinski D."/>
            <person name="Kautmanova I."/>
            <person name="Kiss B."/>
            <person name="Kocsube S."/>
            <person name="Kotiranta H."/>
            <person name="LaButti K.M."/>
            <person name="Lechner B.E."/>
            <person name="Liimatainen K."/>
            <person name="Lipzen A."/>
            <person name="Lukacs Z."/>
            <person name="Mihaltcheva S."/>
            <person name="Morgado L.N."/>
            <person name="Niskanen T."/>
            <person name="Noordeloos M.E."/>
            <person name="Ohm R.A."/>
            <person name="Ortiz-Santana B."/>
            <person name="Ovrebo C."/>
            <person name="Racz N."/>
            <person name="Riley R."/>
            <person name="Savchenko A."/>
            <person name="Shiryaev A."/>
            <person name="Soop K."/>
            <person name="Spirin V."/>
            <person name="Szebenyi C."/>
            <person name="Tomsovsky M."/>
            <person name="Tulloss R.E."/>
            <person name="Uehling J."/>
            <person name="Grigoriev I.V."/>
            <person name="Vagvolgyi C."/>
            <person name="Papp T."/>
            <person name="Martin F.M."/>
            <person name="Miettinen O."/>
            <person name="Hibbett D.S."/>
            <person name="Nagy L.G."/>
        </authorList>
    </citation>
    <scope>NUCLEOTIDE SEQUENCE [LARGE SCALE GENOMIC DNA]</scope>
    <source>
        <strain evidence="2 3">FP101781</strain>
    </source>
</reference>
<comment type="caution">
    <text evidence="2">The sequence shown here is derived from an EMBL/GenBank/DDBJ whole genome shotgun (WGS) entry which is preliminary data.</text>
</comment>
<sequence>MSWGLEAPVGPDQGGGARSRRSNQCAALPTRSLNGVRSSEFTPLVEDDEVVCFPLWRATIDKYVGRCDNVYCHIFGRPHQKSTNPLASAFKGVGKRCQVPKARNAPSAASSSQKFVTINIVGRLGFRPLPLSRSGESAKSANLIREFPDAGVRYVTFGLHHW</sequence>
<dbReference type="AlphaFoldDB" id="A0A4Y7SBD5"/>
<gene>
    <name evidence="2" type="ORF">FA13DRAFT_1745126</name>
</gene>
<dbReference type="EMBL" id="QPFP01000221">
    <property type="protein sequence ID" value="TEB18859.1"/>
    <property type="molecule type" value="Genomic_DNA"/>
</dbReference>
<feature type="region of interest" description="Disordered" evidence="1">
    <location>
        <begin position="1"/>
        <end position="23"/>
    </location>
</feature>
<proteinExistence type="predicted"/>
<keyword evidence="3" id="KW-1185">Reference proteome</keyword>
<protein>
    <submittedName>
        <fullName evidence="2">Uncharacterized protein</fullName>
    </submittedName>
</protein>
<evidence type="ECO:0000256" key="1">
    <source>
        <dbReference type="SAM" id="MobiDB-lite"/>
    </source>
</evidence>
<evidence type="ECO:0000313" key="2">
    <source>
        <dbReference type="EMBL" id="TEB18859.1"/>
    </source>
</evidence>
<organism evidence="2 3">
    <name type="scientific">Coprinellus micaceus</name>
    <name type="common">Glistening ink-cap mushroom</name>
    <name type="synonym">Coprinus micaceus</name>
    <dbReference type="NCBI Taxonomy" id="71717"/>
    <lineage>
        <taxon>Eukaryota</taxon>
        <taxon>Fungi</taxon>
        <taxon>Dikarya</taxon>
        <taxon>Basidiomycota</taxon>
        <taxon>Agaricomycotina</taxon>
        <taxon>Agaricomycetes</taxon>
        <taxon>Agaricomycetidae</taxon>
        <taxon>Agaricales</taxon>
        <taxon>Agaricineae</taxon>
        <taxon>Psathyrellaceae</taxon>
        <taxon>Coprinellus</taxon>
    </lineage>
</organism>